<sequence length="295" mass="34091">MNLWDSIQVAIGIGCAAAFVLLVLAGLVFYIRDSLRRGGWRNELSEQAQRLPEFAAERGWRYLARDDRCIGIINVLRRSLDESTPPPPPPGPPHIARNAAEVHAAVRSGRAVYGTRFPCNPTTAAEHVMTFVENDQDFVLFQHRWNESTWTKDRADQWQFHWNEDPDKADYATTVALKLPRETPFVCVSKKGFGQKSALVDNNINLESHDFNRRYFVYFENRRFGYDIVNPSMIEWIDALDPEENDSFVVTGQWCFITIPDIMRAEEIEDHLHRLREFAAHIPDHVWSVDYGTER</sequence>
<evidence type="ECO:0000256" key="1">
    <source>
        <dbReference type="SAM" id="Phobius"/>
    </source>
</evidence>
<accession>A0A895XQ81</accession>
<dbReference type="EMBL" id="CP070496">
    <property type="protein sequence ID" value="QSB05529.1"/>
    <property type="molecule type" value="Genomic_DNA"/>
</dbReference>
<evidence type="ECO:0000313" key="2">
    <source>
        <dbReference type="EMBL" id="QSB05529.1"/>
    </source>
</evidence>
<keyword evidence="3" id="KW-1185">Reference proteome</keyword>
<keyword evidence="1" id="KW-0812">Transmembrane</keyword>
<evidence type="ECO:0000313" key="3">
    <source>
        <dbReference type="Proteomes" id="UP000662939"/>
    </source>
</evidence>
<keyword evidence="1" id="KW-1133">Transmembrane helix</keyword>
<organism evidence="2 3">
    <name type="scientific">Natronoglycomyces albus</name>
    <dbReference type="NCBI Taxonomy" id="2811108"/>
    <lineage>
        <taxon>Bacteria</taxon>
        <taxon>Bacillati</taxon>
        <taxon>Actinomycetota</taxon>
        <taxon>Actinomycetes</taxon>
        <taxon>Glycomycetales</taxon>
        <taxon>Glycomycetaceae</taxon>
        <taxon>Natronoglycomyces</taxon>
    </lineage>
</organism>
<dbReference type="KEGG" id="nav:JQS30_00880"/>
<dbReference type="AlphaFoldDB" id="A0A895XQ81"/>
<keyword evidence="1" id="KW-0472">Membrane</keyword>
<protein>
    <recommendedName>
        <fullName evidence="4">DUF3137 domain-containing protein</fullName>
    </recommendedName>
</protein>
<dbReference type="Proteomes" id="UP000662939">
    <property type="component" value="Chromosome"/>
</dbReference>
<reference evidence="2" key="1">
    <citation type="submission" date="2021-02" db="EMBL/GenBank/DDBJ databases">
        <title>Natronoglycomyces albus gen. nov., sp. nov, a haloalkaliphilic actinobacterium from a soda solonchak soil.</title>
        <authorList>
            <person name="Sorokin D.Y."/>
            <person name="Khijniak T.V."/>
            <person name="Zakharycheva A.P."/>
            <person name="Boueva O.V."/>
            <person name="Ariskina E.V."/>
            <person name="Hahnke R.L."/>
            <person name="Bunk B."/>
            <person name="Sproer C."/>
            <person name="Schumann P."/>
            <person name="Evtushenko L.I."/>
            <person name="Kublanov I.V."/>
        </authorList>
    </citation>
    <scope>NUCLEOTIDE SEQUENCE</scope>
    <source>
        <strain evidence="2">DSM 106290</strain>
    </source>
</reference>
<name>A0A895XQ81_9ACTN</name>
<dbReference type="RefSeq" id="WP_213171537.1">
    <property type="nucleotide sequence ID" value="NZ_CP070496.1"/>
</dbReference>
<feature type="transmembrane region" description="Helical" evidence="1">
    <location>
        <begin position="6"/>
        <end position="31"/>
    </location>
</feature>
<proteinExistence type="predicted"/>
<gene>
    <name evidence="2" type="ORF">JQS30_00880</name>
</gene>
<evidence type="ECO:0008006" key="4">
    <source>
        <dbReference type="Google" id="ProtNLM"/>
    </source>
</evidence>